<name>A0ABM1T6W8_LIMPO</name>
<reference evidence="2" key="1">
    <citation type="submission" date="2025-08" db="UniProtKB">
        <authorList>
            <consortium name="RefSeq"/>
        </authorList>
    </citation>
    <scope>IDENTIFICATION</scope>
    <source>
        <tissue evidence="2">Muscle</tissue>
    </source>
</reference>
<dbReference type="PANTHER" id="PTHR33964">
    <property type="entry name" value="RE45066P-RELATED"/>
    <property type="match status" value="1"/>
</dbReference>
<proteinExistence type="predicted"/>
<protein>
    <submittedName>
        <fullName evidence="2">Uncharacterized protein LOC106467728 isoform X2</fullName>
    </submittedName>
</protein>
<dbReference type="PANTHER" id="PTHR33964:SF1">
    <property type="entry name" value="RE45066P"/>
    <property type="match status" value="1"/>
</dbReference>
<dbReference type="Proteomes" id="UP000694941">
    <property type="component" value="Unplaced"/>
</dbReference>
<dbReference type="GeneID" id="106467728"/>
<evidence type="ECO:0000313" key="1">
    <source>
        <dbReference type="Proteomes" id="UP000694941"/>
    </source>
</evidence>
<gene>
    <name evidence="2" type="primary">LOC106467728</name>
</gene>
<sequence>MQELEAGCGLRESVRCFDSHKERCFTQTQQKVFNHVLAGARQFIAELCIPGRVQEEYLLHAKCFKNVSMDEEKCGPTYRHTLWLSENVKQEGNVEEELRKTCCAFSEFVHCKYIHVTNDCGPEAGTFLRRHMERISGNLIHEHCAAYTHRSKACVNKSAQTFLFGKSTFMSLFFMYVVFTELT</sequence>
<organism evidence="1 2">
    <name type="scientific">Limulus polyphemus</name>
    <name type="common">Atlantic horseshoe crab</name>
    <dbReference type="NCBI Taxonomy" id="6850"/>
    <lineage>
        <taxon>Eukaryota</taxon>
        <taxon>Metazoa</taxon>
        <taxon>Ecdysozoa</taxon>
        <taxon>Arthropoda</taxon>
        <taxon>Chelicerata</taxon>
        <taxon>Merostomata</taxon>
        <taxon>Xiphosura</taxon>
        <taxon>Limulidae</taxon>
        <taxon>Limulus</taxon>
    </lineage>
</organism>
<accession>A0ABM1T6W8</accession>
<keyword evidence="1" id="KW-1185">Reference proteome</keyword>
<dbReference type="RefSeq" id="XP_022251624.1">
    <property type="nucleotide sequence ID" value="XM_022395916.1"/>
</dbReference>
<evidence type="ECO:0000313" key="2">
    <source>
        <dbReference type="RefSeq" id="XP_022251624.1"/>
    </source>
</evidence>